<keyword evidence="1" id="KW-0472">Membrane</keyword>
<keyword evidence="1" id="KW-0812">Transmembrane</keyword>
<feature type="transmembrane region" description="Helical" evidence="1">
    <location>
        <begin position="6"/>
        <end position="26"/>
    </location>
</feature>
<proteinExistence type="predicted"/>
<sequence>MFIISYYTYLLYRPVYVWFVAMTLVCQFHKTRCYFVILFVILKYLAFCWQC</sequence>
<name>A0A0E9X7Y2_ANGAN</name>
<evidence type="ECO:0000313" key="2">
    <source>
        <dbReference type="EMBL" id="JAH98832.1"/>
    </source>
</evidence>
<reference evidence="2" key="1">
    <citation type="submission" date="2014-11" db="EMBL/GenBank/DDBJ databases">
        <authorList>
            <person name="Amaro Gonzalez C."/>
        </authorList>
    </citation>
    <scope>NUCLEOTIDE SEQUENCE</scope>
</reference>
<protein>
    <submittedName>
        <fullName evidence="2">Uncharacterized protein</fullName>
    </submittedName>
</protein>
<evidence type="ECO:0000256" key="1">
    <source>
        <dbReference type="SAM" id="Phobius"/>
    </source>
</evidence>
<accession>A0A0E9X7Y2</accession>
<keyword evidence="1" id="KW-1133">Transmembrane helix</keyword>
<reference evidence="2" key="2">
    <citation type="journal article" date="2015" name="Fish Shellfish Immunol.">
        <title>Early steps in the European eel (Anguilla anguilla)-Vibrio vulnificus interaction in the gills: Role of the RtxA13 toxin.</title>
        <authorList>
            <person name="Callol A."/>
            <person name="Pajuelo D."/>
            <person name="Ebbesson L."/>
            <person name="Teles M."/>
            <person name="MacKenzie S."/>
            <person name="Amaro C."/>
        </authorList>
    </citation>
    <scope>NUCLEOTIDE SEQUENCE</scope>
</reference>
<dbReference type="EMBL" id="GBXM01009745">
    <property type="protein sequence ID" value="JAH98832.1"/>
    <property type="molecule type" value="Transcribed_RNA"/>
</dbReference>
<feature type="transmembrane region" description="Helical" evidence="1">
    <location>
        <begin position="33"/>
        <end position="50"/>
    </location>
</feature>
<dbReference type="AlphaFoldDB" id="A0A0E9X7Y2"/>
<organism evidence="2">
    <name type="scientific">Anguilla anguilla</name>
    <name type="common">European freshwater eel</name>
    <name type="synonym">Muraena anguilla</name>
    <dbReference type="NCBI Taxonomy" id="7936"/>
    <lineage>
        <taxon>Eukaryota</taxon>
        <taxon>Metazoa</taxon>
        <taxon>Chordata</taxon>
        <taxon>Craniata</taxon>
        <taxon>Vertebrata</taxon>
        <taxon>Euteleostomi</taxon>
        <taxon>Actinopterygii</taxon>
        <taxon>Neopterygii</taxon>
        <taxon>Teleostei</taxon>
        <taxon>Anguilliformes</taxon>
        <taxon>Anguillidae</taxon>
        <taxon>Anguilla</taxon>
    </lineage>
</organism>